<evidence type="ECO:0000313" key="1">
    <source>
        <dbReference type="EMBL" id="PZO20728.1"/>
    </source>
</evidence>
<evidence type="ECO:0008006" key="3">
    <source>
        <dbReference type="Google" id="ProtNLM"/>
    </source>
</evidence>
<sequence>PKAQLAAIRDLLRTTPGEWSAKQIAVQFKGNVTKKKLDAIAENCDRLEWFGLIMSETKGDTSYWHYAEATQVA</sequence>
<reference evidence="1 2" key="2">
    <citation type="submission" date="2018-06" db="EMBL/GenBank/DDBJ databases">
        <title>Metagenomic assembly of (sub)arctic Cyanobacteria and their associated microbiome from non-axenic cultures.</title>
        <authorList>
            <person name="Baurain D."/>
        </authorList>
    </citation>
    <scope>NUCLEOTIDE SEQUENCE [LARGE SCALE GENOMIC DNA]</scope>
    <source>
        <strain evidence="1">ULC129bin1</strain>
    </source>
</reference>
<reference evidence="2" key="1">
    <citation type="submission" date="2018-04" db="EMBL/GenBank/DDBJ databases">
        <authorList>
            <person name="Cornet L."/>
        </authorList>
    </citation>
    <scope>NUCLEOTIDE SEQUENCE [LARGE SCALE GENOMIC DNA]</scope>
</reference>
<feature type="non-terminal residue" evidence="1">
    <location>
        <position position="1"/>
    </location>
</feature>
<evidence type="ECO:0000313" key="2">
    <source>
        <dbReference type="Proteomes" id="UP000249354"/>
    </source>
</evidence>
<gene>
    <name evidence="1" type="ORF">DCF25_05995</name>
</gene>
<organism evidence="1 2">
    <name type="scientific">Leptolyngbya foveolarum</name>
    <dbReference type="NCBI Taxonomy" id="47253"/>
    <lineage>
        <taxon>Bacteria</taxon>
        <taxon>Bacillati</taxon>
        <taxon>Cyanobacteriota</taxon>
        <taxon>Cyanophyceae</taxon>
        <taxon>Leptolyngbyales</taxon>
        <taxon>Leptolyngbyaceae</taxon>
        <taxon>Leptolyngbya group</taxon>
        <taxon>Leptolyngbya</taxon>
    </lineage>
</organism>
<accession>A0A2W4WN61</accession>
<protein>
    <recommendedName>
        <fullName evidence="3">Transcriptional regulator</fullName>
    </recommendedName>
</protein>
<dbReference type="Proteomes" id="UP000249354">
    <property type="component" value="Unassembled WGS sequence"/>
</dbReference>
<proteinExistence type="predicted"/>
<name>A0A2W4WN61_9CYAN</name>
<comment type="caution">
    <text evidence="1">The sequence shown here is derived from an EMBL/GenBank/DDBJ whole genome shotgun (WGS) entry which is preliminary data.</text>
</comment>
<dbReference type="AlphaFoldDB" id="A0A2W4WN61"/>
<dbReference type="EMBL" id="QBMC01000026">
    <property type="protein sequence ID" value="PZO20728.1"/>
    <property type="molecule type" value="Genomic_DNA"/>
</dbReference>